<dbReference type="InterPro" id="IPR051474">
    <property type="entry name" value="Anti-sigma-K/W_factor"/>
</dbReference>
<evidence type="ECO:0000313" key="4">
    <source>
        <dbReference type="Proteomes" id="UP000248311"/>
    </source>
</evidence>
<comment type="caution">
    <text evidence="3">The sequence shown here is derived from an EMBL/GenBank/DDBJ whole genome shotgun (WGS) entry which is preliminary data.</text>
</comment>
<sequence>MSGAGPEDRDHDSVLAAEHVLGLLGAEEAAEADRRLQTDSGFRALHRDWTERMAGVAAAVPPVEAPRRLRRRIQQRLFGGGARPLWRRLGVGTALGGALAAALVALLVSEAGLLTPQREALPGLRTEIASADGTVLIEARIDAAASALDLAIDAEGPPAGRAHQLWLIPESGEPISLAVISEVQPEIVLPFEPDLLPLMPGATLAISDEPAGGSPTGAPTGAVLASGTLPEEAG</sequence>
<feature type="region of interest" description="Disordered" evidence="1">
    <location>
        <begin position="207"/>
        <end position="234"/>
    </location>
</feature>
<dbReference type="Proteomes" id="UP000248311">
    <property type="component" value="Unassembled WGS sequence"/>
</dbReference>
<evidence type="ECO:0000313" key="3">
    <source>
        <dbReference type="EMBL" id="PYE82504.1"/>
    </source>
</evidence>
<feature type="compositionally biased region" description="Low complexity" evidence="1">
    <location>
        <begin position="210"/>
        <end position="222"/>
    </location>
</feature>
<gene>
    <name evidence="3" type="ORF">DFP88_104261</name>
</gene>
<dbReference type="PANTHER" id="PTHR37461:SF1">
    <property type="entry name" value="ANTI-SIGMA-K FACTOR RSKA"/>
    <property type="match status" value="1"/>
</dbReference>
<dbReference type="GO" id="GO:0006417">
    <property type="term" value="P:regulation of translation"/>
    <property type="evidence" value="ECO:0007669"/>
    <property type="project" value="TreeGrafter"/>
</dbReference>
<evidence type="ECO:0000259" key="2">
    <source>
        <dbReference type="Pfam" id="PF10099"/>
    </source>
</evidence>
<dbReference type="AlphaFoldDB" id="A0A318SNU8"/>
<name>A0A318SNU8_9RHOB</name>
<dbReference type="EMBL" id="QJTE01000004">
    <property type="protein sequence ID" value="PYE82504.1"/>
    <property type="molecule type" value="Genomic_DNA"/>
</dbReference>
<dbReference type="GO" id="GO:0005886">
    <property type="term" value="C:plasma membrane"/>
    <property type="evidence" value="ECO:0007669"/>
    <property type="project" value="InterPro"/>
</dbReference>
<dbReference type="Pfam" id="PF10099">
    <property type="entry name" value="RskA_C"/>
    <property type="match status" value="1"/>
</dbReference>
<organism evidence="3 4">
    <name type="scientific">Pseudoroseicyclus aestuarii</name>
    <dbReference type="NCBI Taxonomy" id="1795041"/>
    <lineage>
        <taxon>Bacteria</taxon>
        <taxon>Pseudomonadati</taxon>
        <taxon>Pseudomonadota</taxon>
        <taxon>Alphaproteobacteria</taxon>
        <taxon>Rhodobacterales</taxon>
        <taxon>Paracoccaceae</taxon>
        <taxon>Pseudoroseicyclus</taxon>
    </lineage>
</organism>
<proteinExistence type="predicted"/>
<keyword evidence="4" id="KW-1185">Reference proteome</keyword>
<dbReference type="RefSeq" id="WP_181418643.1">
    <property type="nucleotide sequence ID" value="NZ_QJTE01000004.1"/>
</dbReference>
<dbReference type="GO" id="GO:0016989">
    <property type="term" value="F:sigma factor antagonist activity"/>
    <property type="evidence" value="ECO:0007669"/>
    <property type="project" value="TreeGrafter"/>
</dbReference>
<reference evidence="3 4" key="1">
    <citation type="submission" date="2018-06" db="EMBL/GenBank/DDBJ databases">
        <title>Genomic Encyclopedia of Type Strains, Phase III (KMG-III): the genomes of soil and plant-associated and newly described type strains.</title>
        <authorList>
            <person name="Whitman W."/>
        </authorList>
    </citation>
    <scope>NUCLEOTIDE SEQUENCE [LARGE SCALE GENOMIC DNA]</scope>
    <source>
        <strain evidence="3 4">CECT 9025</strain>
    </source>
</reference>
<evidence type="ECO:0000256" key="1">
    <source>
        <dbReference type="SAM" id="MobiDB-lite"/>
    </source>
</evidence>
<accession>A0A318SNU8</accession>
<feature type="domain" description="Anti-sigma K factor RskA C-terminal" evidence="2">
    <location>
        <begin position="98"/>
        <end position="223"/>
    </location>
</feature>
<dbReference type="InterPro" id="IPR018764">
    <property type="entry name" value="RskA_C"/>
</dbReference>
<dbReference type="PANTHER" id="PTHR37461">
    <property type="entry name" value="ANTI-SIGMA-K FACTOR RSKA"/>
    <property type="match status" value="1"/>
</dbReference>
<protein>
    <submittedName>
        <fullName evidence="3">Anti-sigma-K factor RskA</fullName>
    </submittedName>
</protein>